<keyword evidence="1" id="KW-1133">Transmembrane helix</keyword>
<dbReference type="Proteomes" id="UP000298663">
    <property type="component" value="Chromosome X"/>
</dbReference>
<protein>
    <submittedName>
        <fullName evidence="2">Uncharacterized protein</fullName>
    </submittedName>
</protein>
<evidence type="ECO:0000256" key="1">
    <source>
        <dbReference type="SAM" id="Phobius"/>
    </source>
</evidence>
<keyword evidence="3" id="KW-1185">Reference proteome</keyword>
<gene>
    <name evidence="2" type="ORF">L596_000256</name>
</gene>
<reference evidence="2 3" key="1">
    <citation type="journal article" date="2015" name="Genome Biol.">
        <title>Comparative genomics of Steinernema reveals deeply conserved gene regulatory networks.</title>
        <authorList>
            <person name="Dillman A.R."/>
            <person name="Macchietto M."/>
            <person name="Porter C.F."/>
            <person name="Rogers A."/>
            <person name="Williams B."/>
            <person name="Antoshechkin I."/>
            <person name="Lee M.M."/>
            <person name="Goodwin Z."/>
            <person name="Lu X."/>
            <person name="Lewis E.E."/>
            <person name="Goodrich-Blair H."/>
            <person name="Stock S.P."/>
            <person name="Adams B.J."/>
            <person name="Sternberg P.W."/>
            <person name="Mortazavi A."/>
        </authorList>
    </citation>
    <scope>NUCLEOTIDE SEQUENCE [LARGE SCALE GENOMIC DNA]</scope>
    <source>
        <strain evidence="2 3">ALL</strain>
    </source>
</reference>
<dbReference type="AlphaFoldDB" id="A0A4U8UIQ2"/>
<accession>A0A4U8UIQ2</accession>
<dbReference type="EMBL" id="CM016762">
    <property type="protein sequence ID" value="TMS32419.1"/>
    <property type="molecule type" value="Genomic_DNA"/>
</dbReference>
<sequence>MSNIVVLYSFLFSLILDFIPAIVDISVNKATGLTLSHYIGPYSRLGSFTGTFISTIIYFNMLRKPTSTVPTNNVFTVARSKT</sequence>
<evidence type="ECO:0000313" key="2">
    <source>
        <dbReference type="EMBL" id="TMS32419.1"/>
    </source>
</evidence>
<name>A0A4U8UIQ2_STECR</name>
<keyword evidence="1" id="KW-0812">Transmembrane</keyword>
<comment type="caution">
    <text evidence="2">The sequence shown here is derived from an EMBL/GenBank/DDBJ whole genome shotgun (WGS) entry which is preliminary data.</text>
</comment>
<feature type="transmembrane region" description="Helical" evidence="1">
    <location>
        <begin position="45"/>
        <end position="62"/>
    </location>
</feature>
<proteinExistence type="predicted"/>
<reference evidence="2 3" key="2">
    <citation type="journal article" date="2019" name="G3 (Bethesda)">
        <title>Hybrid Assembly of the Genome of the Entomopathogenic Nematode Steinernema carpocapsae Identifies the X-Chromosome.</title>
        <authorList>
            <person name="Serra L."/>
            <person name="Macchietto M."/>
            <person name="Macias-Munoz A."/>
            <person name="McGill C.J."/>
            <person name="Rodriguez I.M."/>
            <person name="Rodriguez B."/>
            <person name="Murad R."/>
            <person name="Mortazavi A."/>
        </authorList>
    </citation>
    <scope>NUCLEOTIDE SEQUENCE [LARGE SCALE GENOMIC DNA]</scope>
    <source>
        <strain evidence="2 3">ALL</strain>
    </source>
</reference>
<keyword evidence="1" id="KW-0472">Membrane</keyword>
<organism evidence="2 3">
    <name type="scientific">Steinernema carpocapsae</name>
    <name type="common">Entomopathogenic nematode</name>
    <dbReference type="NCBI Taxonomy" id="34508"/>
    <lineage>
        <taxon>Eukaryota</taxon>
        <taxon>Metazoa</taxon>
        <taxon>Ecdysozoa</taxon>
        <taxon>Nematoda</taxon>
        <taxon>Chromadorea</taxon>
        <taxon>Rhabditida</taxon>
        <taxon>Tylenchina</taxon>
        <taxon>Panagrolaimomorpha</taxon>
        <taxon>Strongyloidoidea</taxon>
        <taxon>Steinernematidae</taxon>
        <taxon>Steinernema</taxon>
    </lineage>
</organism>
<evidence type="ECO:0000313" key="3">
    <source>
        <dbReference type="Proteomes" id="UP000298663"/>
    </source>
</evidence>
<dbReference type="EMBL" id="AZBU02000001">
    <property type="protein sequence ID" value="TMS32419.1"/>
    <property type="molecule type" value="Genomic_DNA"/>
</dbReference>